<dbReference type="GO" id="GO:0051537">
    <property type="term" value="F:2 iron, 2 sulfur cluster binding"/>
    <property type="evidence" value="ECO:0007669"/>
    <property type="project" value="UniProtKB-KW"/>
</dbReference>
<dbReference type="PANTHER" id="PTHR21266:SF59">
    <property type="entry name" value="BLR4922 PROTEIN"/>
    <property type="match status" value="1"/>
</dbReference>
<dbReference type="Proteomes" id="UP000238937">
    <property type="component" value="Unassembled WGS sequence"/>
</dbReference>
<keyword evidence="1" id="KW-0001">2Fe-2S</keyword>
<keyword evidence="5" id="KW-0411">Iron-sulfur</keyword>
<dbReference type="InterPro" id="IPR044043">
    <property type="entry name" value="VanA_C_cat"/>
</dbReference>
<organism evidence="7 8">
    <name type="scientific">Chamaesiphon polymorphus CCALA 037</name>
    <dbReference type="NCBI Taxonomy" id="2107692"/>
    <lineage>
        <taxon>Bacteria</taxon>
        <taxon>Bacillati</taxon>
        <taxon>Cyanobacteriota</taxon>
        <taxon>Cyanophyceae</taxon>
        <taxon>Gomontiellales</taxon>
        <taxon>Chamaesiphonaceae</taxon>
        <taxon>Chamaesiphon</taxon>
    </lineage>
</organism>
<sequence>MFDLLPNVWTPVLPIAEIENQPVAVALAGERIVLFRNSKDEIGALLDRCPHRGAALSLGRVSADGCLECPYHGWQFHKDGACTHVPLNNPADLQLSKLSAVSLPTRIIAGLVWVFTGEGEAPEPQLPDSLTQLPPVGYANAESYFIYHEVWNAHWTRIVENLMDYVHVPFVHRNSFGSEIVKNATPAGSFVEFKITQTEHSVQFFNRLHSIESGLEIEPGLGSEWYQPNLVVLKFDEMGIPIRMHSFAIPIDRDRSRYLLVFQLLAPDTVEVAKEFISPIVEDRVTIESQVGEIPTTTEECNVPSDRATLLFRRWYHQTIVKLPRHVSILR</sequence>
<dbReference type="Gene3D" id="3.90.380.10">
    <property type="entry name" value="Naphthalene 1,2-dioxygenase Alpha Subunit, Chain A, domain 1"/>
    <property type="match status" value="1"/>
</dbReference>
<feature type="domain" description="Rieske" evidence="6">
    <location>
        <begin position="9"/>
        <end position="114"/>
    </location>
</feature>
<evidence type="ECO:0000256" key="4">
    <source>
        <dbReference type="ARBA" id="ARBA00023004"/>
    </source>
</evidence>
<evidence type="ECO:0000256" key="2">
    <source>
        <dbReference type="ARBA" id="ARBA00022723"/>
    </source>
</evidence>
<evidence type="ECO:0000313" key="7">
    <source>
        <dbReference type="EMBL" id="PSB58287.1"/>
    </source>
</evidence>
<accession>A0A2T1GKD0</accession>
<dbReference type="Pfam" id="PF00355">
    <property type="entry name" value="Rieske"/>
    <property type="match status" value="1"/>
</dbReference>
<reference evidence="7 8" key="1">
    <citation type="submission" date="2018-03" db="EMBL/GenBank/DDBJ databases">
        <title>The ancient ancestry and fast evolution of plastids.</title>
        <authorList>
            <person name="Moore K.R."/>
            <person name="Magnabosco C."/>
            <person name="Momper L."/>
            <person name="Gold D.A."/>
            <person name="Bosak T."/>
            <person name="Fournier G.P."/>
        </authorList>
    </citation>
    <scope>NUCLEOTIDE SEQUENCE [LARGE SCALE GENOMIC DNA]</scope>
    <source>
        <strain evidence="7 8">CCALA 037</strain>
    </source>
</reference>
<dbReference type="AlphaFoldDB" id="A0A2T1GKD0"/>
<dbReference type="SUPFAM" id="SSF55961">
    <property type="entry name" value="Bet v1-like"/>
    <property type="match status" value="1"/>
</dbReference>
<name>A0A2T1GKD0_9CYAN</name>
<dbReference type="Pfam" id="PF19112">
    <property type="entry name" value="VanA_C"/>
    <property type="match status" value="1"/>
</dbReference>
<keyword evidence="4" id="KW-0408">Iron</keyword>
<dbReference type="InterPro" id="IPR017941">
    <property type="entry name" value="Rieske_2Fe-2S"/>
</dbReference>
<keyword evidence="8" id="KW-1185">Reference proteome</keyword>
<dbReference type="RefSeq" id="WP_106301103.1">
    <property type="nucleotide sequence ID" value="NZ_PVWO01000041.1"/>
</dbReference>
<dbReference type="PROSITE" id="PS51296">
    <property type="entry name" value="RIESKE"/>
    <property type="match status" value="1"/>
</dbReference>
<dbReference type="InterPro" id="IPR036922">
    <property type="entry name" value="Rieske_2Fe-2S_sf"/>
</dbReference>
<proteinExistence type="predicted"/>
<evidence type="ECO:0000256" key="3">
    <source>
        <dbReference type="ARBA" id="ARBA00023002"/>
    </source>
</evidence>
<keyword evidence="2" id="KW-0479">Metal-binding</keyword>
<protein>
    <recommendedName>
        <fullName evidence="6">Rieske domain-containing protein</fullName>
    </recommendedName>
</protein>
<dbReference type="InterPro" id="IPR050584">
    <property type="entry name" value="Cholesterol_7-desaturase"/>
</dbReference>
<evidence type="ECO:0000313" key="8">
    <source>
        <dbReference type="Proteomes" id="UP000238937"/>
    </source>
</evidence>
<keyword evidence="3" id="KW-0560">Oxidoreductase</keyword>
<dbReference type="GO" id="GO:0046872">
    <property type="term" value="F:metal ion binding"/>
    <property type="evidence" value="ECO:0007669"/>
    <property type="project" value="UniProtKB-KW"/>
</dbReference>
<evidence type="ECO:0000256" key="5">
    <source>
        <dbReference type="ARBA" id="ARBA00023014"/>
    </source>
</evidence>
<dbReference type="GO" id="GO:0004497">
    <property type="term" value="F:monooxygenase activity"/>
    <property type="evidence" value="ECO:0007669"/>
    <property type="project" value="UniProtKB-ARBA"/>
</dbReference>
<dbReference type="SUPFAM" id="SSF50022">
    <property type="entry name" value="ISP domain"/>
    <property type="match status" value="1"/>
</dbReference>
<dbReference type="GO" id="GO:0016705">
    <property type="term" value="F:oxidoreductase activity, acting on paired donors, with incorporation or reduction of molecular oxygen"/>
    <property type="evidence" value="ECO:0007669"/>
    <property type="project" value="UniProtKB-ARBA"/>
</dbReference>
<dbReference type="EMBL" id="PVWO01000041">
    <property type="protein sequence ID" value="PSB58287.1"/>
    <property type="molecule type" value="Genomic_DNA"/>
</dbReference>
<dbReference type="Gene3D" id="2.102.10.10">
    <property type="entry name" value="Rieske [2Fe-2S] iron-sulphur domain"/>
    <property type="match status" value="1"/>
</dbReference>
<comment type="caution">
    <text evidence="7">The sequence shown here is derived from an EMBL/GenBank/DDBJ whole genome shotgun (WGS) entry which is preliminary data.</text>
</comment>
<gene>
    <name evidence="7" type="ORF">C7B77_05390</name>
</gene>
<evidence type="ECO:0000259" key="6">
    <source>
        <dbReference type="PROSITE" id="PS51296"/>
    </source>
</evidence>
<evidence type="ECO:0000256" key="1">
    <source>
        <dbReference type="ARBA" id="ARBA00022714"/>
    </source>
</evidence>
<dbReference type="PANTHER" id="PTHR21266">
    <property type="entry name" value="IRON-SULFUR DOMAIN CONTAINING PROTEIN"/>
    <property type="match status" value="1"/>
</dbReference>